<feature type="compositionally biased region" description="Polar residues" evidence="1">
    <location>
        <begin position="958"/>
        <end position="971"/>
    </location>
</feature>
<feature type="region of interest" description="Disordered" evidence="1">
    <location>
        <begin position="958"/>
        <end position="1000"/>
    </location>
</feature>
<feature type="region of interest" description="Disordered" evidence="1">
    <location>
        <begin position="422"/>
        <end position="481"/>
    </location>
</feature>
<feature type="region of interest" description="Disordered" evidence="1">
    <location>
        <begin position="924"/>
        <end position="946"/>
    </location>
</feature>
<dbReference type="GO" id="GO:0048066">
    <property type="term" value="P:developmental pigmentation"/>
    <property type="evidence" value="ECO:0007669"/>
    <property type="project" value="TreeGrafter"/>
</dbReference>
<proteinExistence type="predicted"/>
<organism evidence="4 5">
    <name type="scientific">Potamilus streckersoni</name>
    <dbReference type="NCBI Taxonomy" id="2493646"/>
    <lineage>
        <taxon>Eukaryota</taxon>
        <taxon>Metazoa</taxon>
        <taxon>Spiralia</taxon>
        <taxon>Lophotrochozoa</taxon>
        <taxon>Mollusca</taxon>
        <taxon>Bivalvia</taxon>
        <taxon>Autobranchia</taxon>
        <taxon>Heteroconchia</taxon>
        <taxon>Palaeoheterodonta</taxon>
        <taxon>Unionida</taxon>
        <taxon>Unionoidea</taxon>
        <taxon>Unionidae</taxon>
        <taxon>Ambleminae</taxon>
        <taxon>Lampsilini</taxon>
        <taxon>Potamilus</taxon>
    </lineage>
</organism>
<dbReference type="Pfam" id="PF23758">
    <property type="entry name" value="TPR_HPS5"/>
    <property type="match status" value="1"/>
</dbReference>
<feature type="compositionally biased region" description="Polar residues" evidence="1">
    <location>
        <begin position="803"/>
        <end position="812"/>
    </location>
</feature>
<comment type="caution">
    <text evidence="4">The sequence shown here is derived from an EMBL/GenBank/DDBJ whole genome shotgun (WGS) entry which is preliminary data.</text>
</comment>
<dbReference type="SUPFAM" id="SSF50978">
    <property type="entry name" value="WD40 repeat-like"/>
    <property type="match status" value="1"/>
</dbReference>
<dbReference type="Pfam" id="PF23756">
    <property type="entry name" value="Beta-prop_HPS5"/>
    <property type="match status" value="1"/>
</dbReference>
<feature type="domain" description="HPS5-like beta-propeller" evidence="2">
    <location>
        <begin position="11"/>
        <end position="340"/>
    </location>
</feature>
<feature type="compositionally biased region" description="Low complexity" evidence="1">
    <location>
        <begin position="813"/>
        <end position="822"/>
    </location>
</feature>
<reference evidence="4" key="3">
    <citation type="submission" date="2023-05" db="EMBL/GenBank/DDBJ databases">
        <authorList>
            <person name="Smith C.H."/>
        </authorList>
    </citation>
    <scope>NUCLEOTIDE SEQUENCE</scope>
    <source>
        <strain evidence="4">CHS0354</strain>
        <tissue evidence="4">Mantle</tissue>
    </source>
</reference>
<feature type="domain" description="HPS5 TPR" evidence="3">
    <location>
        <begin position="1440"/>
        <end position="1776"/>
    </location>
</feature>
<dbReference type="GO" id="GO:0005737">
    <property type="term" value="C:cytoplasm"/>
    <property type="evidence" value="ECO:0007669"/>
    <property type="project" value="TreeGrafter"/>
</dbReference>
<feature type="compositionally biased region" description="Polar residues" evidence="1">
    <location>
        <begin position="935"/>
        <end position="946"/>
    </location>
</feature>
<evidence type="ECO:0000256" key="1">
    <source>
        <dbReference type="SAM" id="MobiDB-lite"/>
    </source>
</evidence>
<name>A0AAE0RXH0_9BIVA</name>
<dbReference type="InterPro" id="IPR036322">
    <property type="entry name" value="WD40_repeat_dom_sf"/>
</dbReference>
<evidence type="ECO:0000313" key="4">
    <source>
        <dbReference type="EMBL" id="KAK3581472.1"/>
    </source>
</evidence>
<evidence type="ECO:0000259" key="2">
    <source>
        <dbReference type="Pfam" id="PF23756"/>
    </source>
</evidence>
<evidence type="ECO:0000259" key="3">
    <source>
        <dbReference type="Pfam" id="PF23758"/>
    </source>
</evidence>
<feature type="compositionally biased region" description="Polar residues" evidence="1">
    <location>
        <begin position="988"/>
        <end position="1000"/>
    </location>
</feature>
<dbReference type="PANTHER" id="PTHR23287:SF18">
    <property type="entry name" value="BLOC-2 COMPLEX MEMBER HPS5"/>
    <property type="match status" value="1"/>
</dbReference>
<dbReference type="InterPro" id="IPR056499">
    <property type="entry name" value="Beta-prop_HPS5-like"/>
</dbReference>
<evidence type="ECO:0000313" key="5">
    <source>
        <dbReference type="Proteomes" id="UP001195483"/>
    </source>
</evidence>
<dbReference type="Gene3D" id="2.130.10.10">
    <property type="entry name" value="YVTN repeat-like/Quinoprotein amine dehydrogenase"/>
    <property type="match status" value="1"/>
</dbReference>
<sequence>MTATSAWSHMLVESTMLDDLLLPVKRSARLKYTCLSVSKKHIALGSNTGGVYIFSRENLKHLQLVFGEKETSPVTTVQLSPNDNLVGFSVSSGSVYVIELNLEKMKKPDQLCQTSDHIGNTVTALKWDGLSRMYVGDNSGKVSVVFVSTFKAKKLFTAPSEIILKLESAVVQIDSMGDIVLVSTSTHCYICYTNRQQFTQIGKKRRDGKFGACFYSPNKLPSTVVYCARPGSRIWEADCEGNVLNTHQFKQLLAIPPLPVLRPHSTEEYSLPAEECQGKPLSVNFHKLITLGDQFLLCWTDNALFIIDPVNVKVILWVDAFPGMQDVCCQGNEIYIFQSDMQIHCVELFESARVISHCVLKEKWTLAGKLCCFFMSALSKKHSLRTLPLSSIQKIHSQVSEKDAQLGELLHNVIHVIVNNMTDNSGTESSDSSKSQSDSNASLKNVHPLRVTTSQTISDNEAEIDTTQEKQLQQNDKFTDDPVKVKQMNSTVISTEKVKDFNNFGQSNIDSNSEDNFHKQIPAIELPNNEKQCLVNVESQLPPSEEHMLDPTKPLDHEAEASNKIHNGSSDFQADGSKSSHLECHKKDIDQIVPIAFEAVRNNAVNTMSLVSKDEANSEFPTLSSSFEVFKMSAQIEVECDVKVSKENDNITVAREDVDSDNVETINKENGRVESEFTITPTVINNLDIDNDVSTKNAFFYIEDEEETGLMKIGNSDSAYMSASVSQNEQQEYHLAENTHIIQHEKFDLTQEGNDLIPISTECLHEKLKTEIEEPLEQRRQSQISQVLPLEDPFEDIGDASCFPSTRRPSVTSMSSLSSMSSNEVNFDPTYTAVQSGSKIAEPISVKSKRKKPRVVDLTGGSDPNNKPRKRDPSGGSLGKTLSTGSLEDHLPKHTGSMPSSPHQEPIRKLHDSHTVPSFMVESVEIHKQSKKRPVSSQGNSRVNRSFSTNYVNSLDKQYHSSVSSRDSLTKSADYGTEVEKSPAESPLVQSWESPKSDSSFNKSKFLNFKDRVQSSLTSKTMQIVKTIWSSMDETVFSKAFENVLPKKLPNVSDVTETDSVRTSTITEQKQFSVDISELDECTVATRKKMHDLSILLNPSAVSQILLDWVTVLNKTYQCLHLGKKEQAKINLSEAQYHTESSDTNVLALNRESSNDFTERGPLAGNDSFDKFGNYDSSQTEEVKTQMERVQNFVPETHAMYSSSSSRNALHSGMVNEFCYTKDPLFLPQHLLSSVSELATACFDIGCHGNMKYLDKRNFPDYNDDFHCETESTLVSDATTTLCCHEKQNEKSVNCTAVCDTCKGSVCKIVEKSDLKSNGNGDFSVRSVPEIVQGLSAESEVVRTYDKTLVENYNGNHKCTNSSNGQLTFDMIETVPDSVGKKTSKVMDKNLDTEAEPTGQCYRDENVPDFGNQRSETSQRNSEIFNRNLEIHNCDPGTQDRQLSYFVGCYFPYLKVSRIRKVILASEIPLYFTWCSLMTCIKEKLEEIGVEEKTILSAISDPLKPHPPDSQTSIYILGYINRLFASNPARAVELCSKEPSSVSPLDVLYLCQLYSKLDTEFLHQYMLHRLKQRTSTHIRSEVVLQVCEHPTVRCRWFEILLSSTELPEHILWDDKRNPSAFSHKITWKHQDLLESILEQYGTNNQEQLMKTCHKYGYWRGSLRLLKQERCLKEMFTLIIHLADIQLLSTDSDIGLIPKSTEEWQEILQLFSELNENKLPDRNAGNELLKTHLSDQITWESLGFLLVRQLGSSLAVDLLQKFDIPQLALTPRFYRACVLAELVQTQQRQVLHSLLEKIDTYLWARKSTILSPKLLYAVTKEKQQKGKSDIDKEQTDALQDLFSDLKEQKQQLPWQVAEDPDCHWGVNAKVNSTCPCCGIHLRESVSHTEPGDIIFPCGHAFHRFCVPEKECLLCFASSLEEENKLDLSYV</sequence>
<feature type="region of interest" description="Disordered" evidence="1">
    <location>
        <begin position="842"/>
        <end position="911"/>
    </location>
</feature>
<dbReference type="EMBL" id="JAEAOA010001897">
    <property type="protein sequence ID" value="KAK3581472.1"/>
    <property type="molecule type" value="Genomic_DNA"/>
</dbReference>
<dbReference type="PANTHER" id="PTHR23287">
    <property type="entry name" value="RUBY-EYE2-LIKE PROTEIN"/>
    <property type="match status" value="1"/>
</dbReference>
<reference evidence="4" key="2">
    <citation type="journal article" date="2021" name="Genome Biol. Evol.">
        <title>Developing a high-quality reference genome for a parasitic bivalve with doubly uniparental inheritance (Bivalvia: Unionida).</title>
        <authorList>
            <person name="Smith C.H."/>
        </authorList>
    </citation>
    <scope>NUCLEOTIDE SEQUENCE</scope>
    <source>
        <strain evidence="4">CHS0354</strain>
        <tissue evidence="4">Mantle</tissue>
    </source>
</reference>
<dbReference type="CDD" id="cd16484">
    <property type="entry name" value="RING-H2_Vps"/>
    <property type="match status" value="1"/>
</dbReference>
<accession>A0AAE0RXH0</accession>
<dbReference type="InterPro" id="IPR015943">
    <property type="entry name" value="WD40/YVTN_repeat-like_dom_sf"/>
</dbReference>
<feature type="compositionally biased region" description="Low complexity" evidence="1">
    <location>
        <begin position="425"/>
        <end position="442"/>
    </location>
</feature>
<dbReference type="InterPro" id="IPR056445">
    <property type="entry name" value="TPR_HPS5"/>
</dbReference>
<reference evidence="4" key="1">
    <citation type="journal article" date="2021" name="Genome Biol. Evol.">
        <title>A High-Quality Reference Genome for a Parasitic Bivalve with Doubly Uniparental Inheritance (Bivalvia: Unionida).</title>
        <authorList>
            <person name="Smith C.H."/>
        </authorList>
    </citation>
    <scope>NUCLEOTIDE SEQUENCE</scope>
    <source>
        <strain evidence="4">CHS0354</strain>
    </source>
</reference>
<feature type="region of interest" description="Disordered" evidence="1">
    <location>
        <begin position="800"/>
        <end position="823"/>
    </location>
</feature>
<keyword evidence="5" id="KW-1185">Reference proteome</keyword>
<dbReference type="Proteomes" id="UP001195483">
    <property type="component" value="Unassembled WGS sequence"/>
</dbReference>
<protein>
    <submittedName>
        <fullName evidence="4">Uncharacterized protein</fullName>
    </submittedName>
</protein>
<gene>
    <name evidence="4" type="ORF">CHS0354_031798</name>
</gene>